<sequence>MKYAREVIDLMAAYPGRRFKIRQIVNHAAPWATPRQRQSIREGVRRVVLSLEENGQVCSTRSQVCNGGDAEYWWKPQH</sequence>
<proteinExistence type="predicted"/>
<accession>A0A2R4XEZ4</accession>
<dbReference type="Proteomes" id="UP000244571">
    <property type="component" value="Chromosome"/>
</dbReference>
<name>A0A2R4XEZ4_9BURK</name>
<dbReference type="AlphaFoldDB" id="A0A2R4XEZ4"/>
<evidence type="ECO:0000313" key="1">
    <source>
        <dbReference type="EMBL" id="AWB32365.1"/>
    </source>
</evidence>
<protein>
    <submittedName>
        <fullName evidence="1">Uncharacterized protein</fullName>
    </submittedName>
</protein>
<dbReference type="KEGG" id="boz:DBV39_00065"/>
<gene>
    <name evidence="1" type="ORF">DBV39_00065</name>
</gene>
<evidence type="ECO:0000313" key="2">
    <source>
        <dbReference type="Proteomes" id="UP000244571"/>
    </source>
</evidence>
<keyword evidence="2" id="KW-1185">Reference proteome</keyword>
<dbReference type="EMBL" id="CP028901">
    <property type="protein sequence ID" value="AWB32365.1"/>
    <property type="molecule type" value="Genomic_DNA"/>
</dbReference>
<reference evidence="1 2" key="1">
    <citation type="submission" date="2018-04" db="EMBL/GenBank/DDBJ databases">
        <title>Bordetella sp. HZ20 isolated from seawater.</title>
        <authorList>
            <person name="Sun C."/>
        </authorList>
    </citation>
    <scope>NUCLEOTIDE SEQUENCE [LARGE SCALE GENOMIC DNA]</scope>
    <source>
        <strain evidence="1 2">HZ20</strain>
    </source>
</reference>
<organism evidence="1 2">
    <name type="scientific">Orrella marina</name>
    <dbReference type="NCBI Taxonomy" id="2163011"/>
    <lineage>
        <taxon>Bacteria</taxon>
        <taxon>Pseudomonadati</taxon>
        <taxon>Pseudomonadota</taxon>
        <taxon>Betaproteobacteria</taxon>
        <taxon>Burkholderiales</taxon>
        <taxon>Alcaligenaceae</taxon>
        <taxon>Orrella</taxon>
    </lineage>
</organism>